<proteinExistence type="predicted"/>
<reference evidence="3 4" key="1">
    <citation type="submission" date="2019-05" db="EMBL/GenBank/DDBJ databases">
        <title>Another draft genome of Portunus trituberculatus and its Hox gene families provides insights of decapod evolution.</title>
        <authorList>
            <person name="Jeong J.-H."/>
            <person name="Song I."/>
            <person name="Kim S."/>
            <person name="Choi T."/>
            <person name="Kim D."/>
            <person name="Ryu S."/>
            <person name="Kim W."/>
        </authorList>
    </citation>
    <scope>NUCLEOTIDE SEQUENCE [LARGE SCALE GENOMIC DNA]</scope>
    <source>
        <tissue evidence="3">Muscle</tissue>
    </source>
</reference>
<evidence type="ECO:0000313" key="3">
    <source>
        <dbReference type="EMBL" id="MPC63286.1"/>
    </source>
</evidence>
<keyword evidence="2" id="KW-0732">Signal</keyword>
<comment type="caution">
    <text evidence="3">The sequence shown here is derived from an EMBL/GenBank/DDBJ whole genome shotgun (WGS) entry which is preliminary data.</text>
</comment>
<evidence type="ECO:0000256" key="2">
    <source>
        <dbReference type="SAM" id="SignalP"/>
    </source>
</evidence>
<feature type="chain" id="PRO_5022884286" evidence="2">
    <location>
        <begin position="17"/>
        <end position="197"/>
    </location>
</feature>
<protein>
    <submittedName>
        <fullName evidence="3">Uncharacterized protein</fullName>
    </submittedName>
</protein>
<dbReference type="Proteomes" id="UP000324222">
    <property type="component" value="Unassembled WGS sequence"/>
</dbReference>
<feature type="region of interest" description="Disordered" evidence="1">
    <location>
        <begin position="60"/>
        <end position="97"/>
    </location>
</feature>
<organism evidence="3 4">
    <name type="scientific">Portunus trituberculatus</name>
    <name type="common">Swimming crab</name>
    <name type="synonym">Neptunus trituberculatus</name>
    <dbReference type="NCBI Taxonomy" id="210409"/>
    <lineage>
        <taxon>Eukaryota</taxon>
        <taxon>Metazoa</taxon>
        <taxon>Ecdysozoa</taxon>
        <taxon>Arthropoda</taxon>
        <taxon>Crustacea</taxon>
        <taxon>Multicrustacea</taxon>
        <taxon>Malacostraca</taxon>
        <taxon>Eumalacostraca</taxon>
        <taxon>Eucarida</taxon>
        <taxon>Decapoda</taxon>
        <taxon>Pleocyemata</taxon>
        <taxon>Brachyura</taxon>
        <taxon>Eubrachyura</taxon>
        <taxon>Portunoidea</taxon>
        <taxon>Portunidae</taxon>
        <taxon>Portuninae</taxon>
        <taxon>Portunus</taxon>
    </lineage>
</organism>
<sequence length="197" mass="20912">MPTTAWVYRPCSATLGATLLLLGNHLETHLVPPPPTSGSHSTVASLALAQRVERAAASCITRRSRHGTGDPVTPDPSWEHPGSLPPDWHHHQPLTPGEQRYMGRAGARHAAFPLQHVAVLPSAPGQREWAERCQLAAASARENPRARPPIKSRRNATLLSVRLVSTSGGAIVDPYSGGQNMCTLGGVPVGVSCLCDP</sequence>
<evidence type="ECO:0000256" key="1">
    <source>
        <dbReference type="SAM" id="MobiDB-lite"/>
    </source>
</evidence>
<evidence type="ECO:0000313" key="4">
    <source>
        <dbReference type="Proteomes" id="UP000324222"/>
    </source>
</evidence>
<dbReference type="AlphaFoldDB" id="A0A5B7H0C2"/>
<feature type="signal peptide" evidence="2">
    <location>
        <begin position="1"/>
        <end position="16"/>
    </location>
</feature>
<name>A0A5B7H0C2_PORTR</name>
<gene>
    <name evidence="3" type="ORF">E2C01_057382</name>
</gene>
<accession>A0A5B7H0C2</accession>
<dbReference type="EMBL" id="VSRR010020620">
    <property type="protein sequence ID" value="MPC63286.1"/>
    <property type="molecule type" value="Genomic_DNA"/>
</dbReference>
<keyword evidence="4" id="KW-1185">Reference proteome</keyword>